<dbReference type="EMBL" id="CP124755">
    <property type="protein sequence ID" value="WGZ92212.1"/>
    <property type="molecule type" value="Genomic_DNA"/>
</dbReference>
<dbReference type="PANTHER" id="PTHR39965:SF1">
    <property type="entry name" value="CRISPR SYSTEM CMR SUBUNIT CMR6"/>
    <property type="match status" value="1"/>
</dbReference>
<proteinExistence type="predicted"/>
<keyword evidence="1" id="KW-0051">Antiviral defense</keyword>
<evidence type="ECO:0000256" key="1">
    <source>
        <dbReference type="ARBA" id="ARBA00023118"/>
    </source>
</evidence>
<dbReference type="NCBIfam" id="TIGR01898">
    <property type="entry name" value="cas_TM1791_cmr6"/>
    <property type="match status" value="1"/>
</dbReference>
<feature type="domain" description="CRISPR type III-associated protein" evidence="2">
    <location>
        <begin position="84"/>
        <end position="272"/>
    </location>
</feature>
<evidence type="ECO:0000259" key="2">
    <source>
        <dbReference type="Pfam" id="PF03787"/>
    </source>
</evidence>
<dbReference type="KEGG" id="tdu:QJT80_06935"/>
<dbReference type="Pfam" id="PF03787">
    <property type="entry name" value="RAMPs"/>
    <property type="match status" value="1"/>
</dbReference>
<dbReference type="GO" id="GO:0051607">
    <property type="term" value="P:defense response to virus"/>
    <property type="evidence" value="ECO:0007669"/>
    <property type="project" value="UniProtKB-KW"/>
</dbReference>
<accession>A0AA95H7E4</accession>
<protein>
    <submittedName>
        <fullName evidence="3">Type III-B CRISPR module RAMP protein Cmr6</fullName>
    </submittedName>
</protein>
<dbReference type="PANTHER" id="PTHR39965">
    <property type="entry name" value="CRISPR SYSTEM CMR SUBUNIT CMR6"/>
    <property type="match status" value="1"/>
</dbReference>
<reference evidence="3" key="1">
    <citation type="journal article" date="2023" name="Int. J. Mol. Sci.">
        <title>Metagenomics Revealed a New Genus 'Candidatus Thiocaldithrix dubininis' gen. nov., sp. nov. and a New Species 'Candidatus Thiothrix putei' sp. nov. in the Family Thiotrichaceae, Some Members of Which Have Traits of Both Na+- and H+-Motive Energetics.</title>
        <authorList>
            <person name="Ravin N.V."/>
            <person name="Muntyan M.S."/>
            <person name="Smolyakov D.D."/>
            <person name="Rudenko T.S."/>
            <person name="Beletsky A.V."/>
            <person name="Mardanov A.V."/>
            <person name="Grabovich M.Y."/>
        </authorList>
    </citation>
    <scope>NUCLEOTIDE SEQUENCE</scope>
    <source>
        <strain evidence="3">GKL-01</strain>
    </source>
</reference>
<name>A0AA95H7E4_9GAMM</name>
<organism evidence="3">
    <name type="scientific">Candidatus Thiocaldithrix dubininis</name>
    <dbReference type="NCBI Taxonomy" id="3080823"/>
    <lineage>
        <taxon>Bacteria</taxon>
        <taxon>Pseudomonadati</taxon>
        <taxon>Pseudomonadota</taxon>
        <taxon>Gammaproteobacteria</taxon>
        <taxon>Thiotrichales</taxon>
        <taxon>Thiotrichaceae</taxon>
        <taxon>Candidatus Thiocaldithrix</taxon>
    </lineage>
</organism>
<sequence length="362" mass="39946">MAAPLYQGLNMPAQCQGHYGLWFERFFNQYSPHNWEFADSAEKSNWLKAFHHKTVGDKQALDQQAQAQSKLSQALCGKALSFKANGHFVTGMGNPHPVENGFAWHPTLGVPYLTGAAVKGLIRAYIENHLDADDKSKKELLLNWFGSTSKQPNDKDYQAQGGTLIFFDALPTQPVTLGVDIMTPHMGDWYADGAKAQKVGTPDAVPADWHDPVPVTFLVAKEITLLFSFALRPTAPPQDKAAIKLDDVAYVLEQALQYAGAGAKTATGYGQMQSLAALETMKQQATLQDAEIVEAYLKRNLKNKSLLLEHQRKPIATLTNQDKVTEILNQLDNLNQQKIAKGEGVKVKAYVMNKEIIQLVIG</sequence>
<gene>
    <name evidence="3" type="primary">cmr6</name>
    <name evidence="3" type="ORF">QJT80_06935</name>
</gene>
<dbReference type="Proteomes" id="UP001300672">
    <property type="component" value="Chromosome"/>
</dbReference>
<reference evidence="3" key="2">
    <citation type="submission" date="2023-04" db="EMBL/GenBank/DDBJ databases">
        <authorList>
            <person name="Beletskiy A.V."/>
            <person name="Mardanov A.V."/>
            <person name="Ravin N.V."/>
        </authorList>
    </citation>
    <scope>NUCLEOTIDE SEQUENCE</scope>
    <source>
        <strain evidence="3">GKL-01</strain>
    </source>
</reference>
<dbReference type="InterPro" id="IPR005537">
    <property type="entry name" value="RAMP_III_fam"/>
</dbReference>
<evidence type="ECO:0000313" key="3">
    <source>
        <dbReference type="EMBL" id="WGZ92212.1"/>
    </source>
</evidence>
<dbReference type="InterPro" id="IPR010172">
    <property type="entry name" value="CRISPR-assoc_prot_TM1791"/>
</dbReference>
<dbReference type="AlphaFoldDB" id="A0AA95H7E4"/>